<organism evidence="1">
    <name type="scientific">Guillardia theta (strain CCMP2712)</name>
    <name type="common">Cryptophyte</name>
    <dbReference type="NCBI Taxonomy" id="905079"/>
    <lineage>
        <taxon>Eukaryota</taxon>
        <taxon>Cryptophyceae</taxon>
        <taxon>Pyrenomonadales</taxon>
        <taxon>Geminigeraceae</taxon>
        <taxon>Guillardia</taxon>
    </lineage>
</organism>
<gene>
    <name evidence="1" type="ORF">GUITHDRAFT_150246</name>
</gene>
<protein>
    <submittedName>
        <fullName evidence="1 2">Uncharacterized protein</fullName>
    </submittedName>
</protein>
<accession>L1JZW0</accession>
<dbReference type="Proteomes" id="UP000011087">
    <property type="component" value="Unassembled WGS sequence"/>
</dbReference>
<evidence type="ECO:0000313" key="1">
    <source>
        <dbReference type="EMBL" id="EKX53658.1"/>
    </source>
</evidence>
<reference evidence="2" key="3">
    <citation type="submission" date="2015-06" db="UniProtKB">
        <authorList>
            <consortium name="EnsemblProtists"/>
        </authorList>
    </citation>
    <scope>IDENTIFICATION</scope>
</reference>
<dbReference type="EMBL" id="JH992969">
    <property type="protein sequence ID" value="EKX53658.1"/>
    <property type="molecule type" value="Genomic_DNA"/>
</dbReference>
<evidence type="ECO:0000313" key="2">
    <source>
        <dbReference type="EnsemblProtists" id="EKX53658"/>
    </source>
</evidence>
<dbReference type="GeneID" id="17310464"/>
<evidence type="ECO:0000313" key="3">
    <source>
        <dbReference type="Proteomes" id="UP000011087"/>
    </source>
</evidence>
<dbReference type="PaxDb" id="55529-EKX53658"/>
<reference evidence="3" key="2">
    <citation type="submission" date="2012-11" db="EMBL/GenBank/DDBJ databases">
        <authorList>
            <person name="Kuo A."/>
            <person name="Curtis B.A."/>
            <person name="Tanifuji G."/>
            <person name="Burki F."/>
            <person name="Gruber A."/>
            <person name="Irimia M."/>
            <person name="Maruyama S."/>
            <person name="Arias M.C."/>
            <person name="Ball S.G."/>
            <person name="Gile G.H."/>
            <person name="Hirakawa Y."/>
            <person name="Hopkins J.F."/>
            <person name="Rensing S.A."/>
            <person name="Schmutz J."/>
            <person name="Symeonidi A."/>
            <person name="Elias M."/>
            <person name="Eveleigh R.J."/>
            <person name="Herman E.K."/>
            <person name="Klute M.J."/>
            <person name="Nakayama T."/>
            <person name="Obornik M."/>
            <person name="Reyes-Prieto A."/>
            <person name="Armbrust E.V."/>
            <person name="Aves S.J."/>
            <person name="Beiko R.G."/>
            <person name="Coutinho P."/>
            <person name="Dacks J.B."/>
            <person name="Durnford D.G."/>
            <person name="Fast N.M."/>
            <person name="Green B.R."/>
            <person name="Grisdale C."/>
            <person name="Hempe F."/>
            <person name="Henrissat B."/>
            <person name="Hoppner M.P."/>
            <person name="Ishida K.-I."/>
            <person name="Kim E."/>
            <person name="Koreny L."/>
            <person name="Kroth P.G."/>
            <person name="Liu Y."/>
            <person name="Malik S.-B."/>
            <person name="Maier U.G."/>
            <person name="McRose D."/>
            <person name="Mock T."/>
            <person name="Neilson J.A."/>
            <person name="Onodera N.T."/>
            <person name="Poole A.M."/>
            <person name="Pritham E.J."/>
            <person name="Richards T.A."/>
            <person name="Rocap G."/>
            <person name="Roy S.W."/>
            <person name="Sarai C."/>
            <person name="Schaack S."/>
            <person name="Shirato S."/>
            <person name="Slamovits C.H."/>
            <person name="Spencer D.F."/>
            <person name="Suzuki S."/>
            <person name="Worden A.Z."/>
            <person name="Zauner S."/>
            <person name="Barry K."/>
            <person name="Bell C."/>
            <person name="Bharti A.K."/>
            <person name="Crow J.A."/>
            <person name="Grimwood J."/>
            <person name="Kramer R."/>
            <person name="Lindquist E."/>
            <person name="Lucas S."/>
            <person name="Salamov A."/>
            <person name="McFadden G.I."/>
            <person name="Lane C.E."/>
            <person name="Keeling P.J."/>
            <person name="Gray M.W."/>
            <person name="Grigoriev I.V."/>
            <person name="Archibald J.M."/>
        </authorList>
    </citation>
    <scope>NUCLEOTIDE SEQUENCE</scope>
    <source>
        <strain evidence="3">CCMP2712</strain>
    </source>
</reference>
<sequence>MGEYANAISCGFTCISGCRNFRYKRVFDFKTLLLCLPERLITINANSMVVANSAPRNLQED</sequence>
<dbReference type="AlphaFoldDB" id="L1JZW0"/>
<name>L1JZW0_GUITC</name>
<keyword evidence="3" id="KW-1185">Reference proteome</keyword>
<dbReference type="RefSeq" id="XP_005840638.1">
    <property type="nucleotide sequence ID" value="XM_005840581.1"/>
</dbReference>
<proteinExistence type="predicted"/>
<dbReference type="EnsemblProtists" id="EKX53658">
    <property type="protein sequence ID" value="EKX53658"/>
    <property type="gene ID" value="GUITHDRAFT_150246"/>
</dbReference>
<reference evidence="1 3" key="1">
    <citation type="journal article" date="2012" name="Nature">
        <title>Algal genomes reveal evolutionary mosaicism and the fate of nucleomorphs.</title>
        <authorList>
            <consortium name="DOE Joint Genome Institute"/>
            <person name="Curtis B.A."/>
            <person name="Tanifuji G."/>
            <person name="Burki F."/>
            <person name="Gruber A."/>
            <person name="Irimia M."/>
            <person name="Maruyama S."/>
            <person name="Arias M.C."/>
            <person name="Ball S.G."/>
            <person name="Gile G.H."/>
            <person name="Hirakawa Y."/>
            <person name="Hopkins J.F."/>
            <person name="Kuo A."/>
            <person name="Rensing S.A."/>
            <person name="Schmutz J."/>
            <person name="Symeonidi A."/>
            <person name="Elias M."/>
            <person name="Eveleigh R.J."/>
            <person name="Herman E.K."/>
            <person name="Klute M.J."/>
            <person name="Nakayama T."/>
            <person name="Obornik M."/>
            <person name="Reyes-Prieto A."/>
            <person name="Armbrust E.V."/>
            <person name="Aves S.J."/>
            <person name="Beiko R.G."/>
            <person name="Coutinho P."/>
            <person name="Dacks J.B."/>
            <person name="Durnford D.G."/>
            <person name="Fast N.M."/>
            <person name="Green B.R."/>
            <person name="Grisdale C.J."/>
            <person name="Hempel F."/>
            <person name="Henrissat B."/>
            <person name="Hoppner M.P."/>
            <person name="Ishida K."/>
            <person name="Kim E."/>
            <person name="Koreny L."/>
            <person name="Kroth P.G."/>
            <person name="Liu Y."/>
            <person name="Malik S.B."/>
            <person name="Maier U.G."/>
            <person name="McRose D."/>
            <person name="Mock T."/>
            <person name="Neilson J.A."/>
            <person name="Onodera N.T."/>
            <person name="Poole A.M."/>
            <person name="Pritham E.J."/>
            <person name="Richards T.A."/>
            <person name="Rocap G."/>
            <person name="Roy S.W."/>
            <person name="Sarai C."/>
            <person name="Schaack S."/>
            <person name="Shirato S."/>
            <person name="Slamovits C.H."/>
            <person name="Spencer D.F."/>
            <person name="Suzuki S."/>
            <person name="Worden A.Z."/>
            <person name="Zauner S."/>
            <person name="Barry K."/>
            <person name="Bell C."/>
            <person name="Bharti A.K."/>
            <person name="Crow J.A."/>
            <person name="Grimwood J."/>
            <person name="Kramer R."/>
            <person name="Lindquist E."/>
            <person name="Lucas S."/>
            <person name="Salamov A."/>
            <person name="McFadden G.I."/>
            <person name="Lane C.E."/>
            <person name="Keeling P.J."/>
            <person name="Gray M.W."/>
            <person name="Grigoriev I.V."/>
            <person name="Archibald J.M."/>
        </authorList>
    </citation>
    <scope>NUCLEOTIDE SEQUENCE</scope>
    <source>
        <strain evidence="1 3">CCMP2712</strain>
    </source>
</reference>
<dbReference type="HOGENOM" id="CLU_2927468_0_0_1"/>
<dbReference type="KEGG" id="gtt:GUITHDRAFT_150246"/>